<dbReference type="EMBL" id="CP014476">
    <property type="protein sequence ID" value="AMK79249.1"/>
    <property type="molecule type" value="Genomic_DNA"/>
</dbReference>
<dbReference type="GO" id="GO:0005886">
    <property type="term" value="C:plasma membrane"/>
    <property type="evidence" value="ECO:0007669"/>
    <property type="project" value="UniProtKB-SubCell"/>
</dbReference>
<feature type="transmembrane region" description="Helical" evidence="8">
    <location>
        <begin position="994"/>
        <end position="1019"/>
    </location>
</feature>
<dbReference type="AlphaFoldDB" id="A0A140E775"/>
<keyword evidence="4" id="KW-0997">Cell inner membrane</keyword>
<evidence type="ECO:0000256" key="6">
    <source>
        <dbReference type="ARBA" id="ARBA00022989"/>
    </source>
</evidence>
<evidence type="ECO:0000313" key="9">
    <source>
        <dbReference type="EMBL" id="AMK79249.1"/>
    </source>
</evidence>
<keyword evidence="6 8" id="KW-1133">Transmembrane helix</keyword>
<evidence type="ECO:0000256" key="1">
    <source>
        <dbReference type="ARBA" id="ARBA00004429"/>
    </source>
</evidence>
<dbReference type="InterPro" id="IPR027463">
    <property type="entry name" value="AcrB_DN_DC_subdom"/>
</dbReference>
<organism evidence="9 10">
    <name type="scientific">Methylomonas denitrificans</name>
    <dbReference type="NCBI Taxonomy" id="1538553"/>
    <lineage>
        <taxon>Bacteria</taxon>
        <taxon>Pseudomonadati</taxon>
        <taxon>Pseudomonadota</taxon>
        <taxon>Gammaproteobacteria</taxon>
        <taxon>Methylococcales</taxon>
        <taxon>Methylococcaceae</taxon>
        <taxon>Methylomonas</taxon>
    </lineage>
</organism>
<feature type="transmembrane region" description="Helical" evidence="8">
    <location>
        <begin position="916"/>
        <end position="941"/>
    </location>
</feature>
<accession>A0A140E775</accession>
<dbReference type="SUPFAM" id="SSF82714">
    <property type="entry name" value="Multidrug efflux transporter AcrB TolC docking domain, DN and DC subdomains"/>
    <property type="match status" value="2"/>
</dbReference>
<dbReference type="PANTHER" id="PTHR32063:SF21">
    <property type="entry name" value="MULTIDRUG RESISTANCE PROTEIN MDTB"/>
    <property type="match status" value="1"/>
</dbReference>
<dbReference type="PRINTS" id="PR00702">
    <property type="entry name" value="ACRIFLAVINRP"/>
</dbReference>
<comment type="subcellular location">
    <subcellularLocation>
        <location evidence="1">Cell inner membrane</location>
        <topology evidence="1">Multi-pass membrane protein</topology>
    </subcellularLocation>
</comment>
<dbReference type="STRING" id="1538553.JT25_022645"/>
<dbReference type="NCBIfam" id="NF033617">
    <property type="entry name" value="RND_permease_2"/>
    <property type="match status" value="1"/>
</dbReference>
<dbReference type="SUPFAM" id="SSF82693">
    <property type="entry name" value="Multidrug efflux transporter AcrB pore domain, PN1, PN2, PC1 and PC2 subdomains"/>
    <property type="match status" value="4"/>
</dbReference>
<evidence type="ECO:0000313" key="10">
    <source>
        <dbReference type="Proteomes" id="UP000030512"/>
    </source>
</evidence>
<evidence type="ECO:0000256" key="5">
    <source>
        <dbReference type="ARBA" id="ARBA00022692"/>
    </source>
</evidence>
<dbReference type="NCBIfam" id="NF007798">
    <property type="entry name" value="PRK10503.1"/>
    <property type="match status" value="1"/>
</dbReference>
<feature type="transmembrane region" description="Helical" evidence="8">
    <location>
        <begin position="473"/>
        <end position="491"/>
    </location>
</feature>
<dbReference type="RefSeq" id="WP_062329717.1">
    <property type="nucleotide sequence ID" value="NZ_CP014476.1"/>
</dbReference>
<dbReference type="KEGG" id="mdn:JT25_022645"/>
<dbReference type="PANTHER" id="PTHR32063">
    <property type="match status" value="1"/>
</dbReference>
<evidence type="ECO:0000256" key="7">
    <source>
        <dbReference type="ARBA" id="ARBA00023136"/>
    </source>
</evidence>
<dbReference type="Pfam" id="PF00873">
    <property type="entry name" value="ACR_tran"/>
    <property type="match status" value="1"/>
</dbReference>
<dbReference type="GO" id="GO:0042910">
    <property type="term" value="F:xenobiotic transmembrane transporter activity"/>
    <property type="evidence" value="ECO:0007669"/>
    <property type="project" value="TreeGrafter"/>
</dbReference>
<dbReference type="Gene3D" id="3.30.70.1430">
    <property type="entry name" value="Multidrug efflux transporter AcrB pore domain"/>
    <property type="match status" value="2"/>
</dbReference>
<feature type="transmembrane region" description="Helical" evidence="8">
    <location>
        <begin position="21"/>
        <end position="42"/>
    </location>
</feature>
<dbReference type="Gene3D" id="1.20.1640.10">
    <property type="entry name" value="Multidrug efflux transporter AcrB transmembrane domain"/>
    <property type="match status" value="2"/>
</dbReference>
<dbReference type="Proteomes" id="UP000030512">
    <property type="component" value="Chromosome"/>
</dbReference>
<feature type="transmembrane region" description="Helical" evidence="8">
    <location>
        <begin position="961"/>
        <end position="982"/>
    </location>
</feature>
<dbReference type="OrthoDB" id="9759330at2"/>
<protein>
    <submittedName>
        <fullName evidence="9">Multidrug transporter subunit MdtB</fullName>
    </submittedName>
</protein>
<dbReference type="InterPro" id="IPR001036">
    <property type="entry name" value="Acrflvin-R"/>
</dbReference>
<evidence type="ECO:0000256" key="4">
    <source>
        <dbReference type="ARBA" id="ARBA00022519"/>
    </source>
</evidence>
<dbReference type="Gene3D" id="3.30.2090.10">
    <property type="entry name" value="Multidrug efflux transporter AcrB TolC docking domain, DN and DC subdomains"/>
    <property type="match status" value="2"/>
</dbReference>
<keyword evidence="5 8" id="KW-0812">Transmembrane</keyword>
<dbReference type="Gene3D" id="3.30.70.1320">
    <property type="entry name" value="Multidrug efflux transporter AcrB pore domain like"/>
    <property type="match status" value="1"/>
</dbReference>
<dbReference type="FunFam" id="3.30.70.1430:FF:000001">
    <property type="entry name" value="Efflux pump membrane transporter"/>
    <property type="match status" value="1"/>
</dbReference>
<evidence type="ECO:0000256" key="3">
    <source>
        <dbReference type="ARBA" id="ARBA00022475"/>
    </source>
</evidence>
<sequence>MSLSDPGKAGFNPSRLFILRPVATSLLMVALLLVGILAYRLLPVSALPQVDYPTIQVTTLYPGASPEVMTSIVTAPLERQFGQMPGLTQMSSTSSGGASVITLQFNLHLDLDVAEQTVQAAINAAANFLPDDLPQAPIYSKVNPADTPIMTLAVSAKSLPLFKVEDLVDTRLAQKIAQLPGVGMVSISGGQRPAVRIQANHKALAAYGISLEDVRSAIAAANVNQPKGSINGPSRAATIDSNDQLRSPAEYRELVVAYKNAAPVKLADVAEVIDGAENVRLAAWANDSAAVIVNIQRQSGANVIEVVDSIQELLPKLQASLPPGIDVTPLTDRTVTIRASVHDVQFELLLAVALVVMVIFLFLRNIPATIIPGVAVPLSLVGTFAAMYLADFSINNLTLMALTIATGFVVDDAIVVIENISRYIERGETPLQAALKGSAQIGFTIISLTFSLVAVLIPLLFMSDVVGRLFREFAITLAVAILISAVVSLTLTPMMCAKLLRPGTGNHSEDEIGDDWFGRLIKSYGRSLSWVMQRQTATLLVFFVTVALTAAMYVWIPKGFFPSQDTGIIQGFSEAPQNVSFPAMAEQQQKLAKLILEDPAVDSLSSFIGVDGVNATPNSGRFLINLKPHDQRPSANAIIARLKNRLAESPGSVLYLQPVQDLTMENRVSRTQYQFTLEGADIDDLNRWTGKLVDALQGRPEFADVVSDVQDQGRQVFVKIDRATASRLGVSTAAVDNALYSAYGQRLVSTIFTQANQYRVVLEVDPAEQTGPQALNELRIPSTNGTQVPLSAIAELSERPTTLAISHLDQFPVTTVSFNLAPGYALGDAVAAVDAAKTEIELPLAIRSDYQGAAQAFKASLGNTLWLILAAIVTVYIVLGVLYESYIHPITILSTLPSAGVGALLALQVSGGDLGIIGIIGIILLIGIVKKNAIMMIDFALEAERKQHLPPEQAIFQACLLRFRPILMTTLAALLGALPLMLGNGVGSELRHPLGITMVGGLLLSQLLTLYTTPVIYLAMDRLARRVNTGLGLNQVEQAAEDPSQP</sequence>
<keyword evidence="3" id="KW-1003">Cell membrane</keyword>
<feature type="transmembrane region" description="Helical" evidence="8">
    <location>
        <begin position="370"/>
        <end position="390"/>
    </location>
</feature>
<dbReference type="SUPFAM" id="SSF82866">
    <property type="entry name" value="Multidrug efflux transporter AcrB transmembrane domain"/>
    <property type="match status" value="2"/>
</dbReference>
<keyword evidence="10" id="KW-1185">Reference proteome</keyword>
<feature type="transmembrane region" description="Helical" evidence="8">
    <location>
        <begin position="865"/>
        <end position="883"/>
    </location>
</feature>
<reference evidence="9 10" key="1">
    <citation type="journal article" date="2015" name="Environ. Microbiol.">
        <title>Methane oxidation coupled to nitrate reduction under hypoxia by the Gammaproteobacterium Methylomonas denitrificans, sp. nov. type strain FJG1.</title>
        <authorList>
            <person name="Kits K.D."/>
            <person name="Klotz M.G."/>
            <person name="Stein L.Y."/>
        </authorList>
    </citation>
    <scope>NUCLEOTIDE SEQUENCE [LARGE SCALE GENOMIC DNA]</scope>
    <source>
        <strain evidence="9 10">FJG1</strain>
    </source>
</reference>
<feature type="transmembrane region" description="Helical" evidence="8">
    <location>
        <begin position="344"/>
        <end position="363"/>
    </location>
</feature>
<keyword evidence="7 8" id="KW-0472">Membrane</keyword>
<dbReference type="Gene3D" id="3.30.70.1440">
    <property type="entry name" value="Multidrug efflux transporter AcrB pore domain"/>
    <property type="match status" value="1"/>
</dbReference>
<keyword evidence="2" id="KW-0813">Transport</keyword>
<evidence type="ECO:0000256" key="2">
    <source>
        <dbReference type="ARBA" id="ARBA00022448"/>
    </source>
</evidence>
<gene>
    <name evidence="9" type="ORF">JT25_022645</name>
</gene>
<feature type="transmembrane region" description="Helical" evidence="8">
    <location>
        <begin position="536"/>
        <end position="556"/>
    </location>
</feature>
<name>A0A140E775_9GAMM</name>
<evidence type="ECO:0000256" key="8">
    <source>
        <dbReference type="SAM" id="Phobius"/>
    </source>
</evidence>
<dbReference type="FunFam" id="1.20.1640.10:FF:000001">
    <property type="entry name" value="Efflux pump membrane transporter"/>
    <property type="match status" value="1"/>
</dbReference>
<feature type="transmembrane region" description="Helical" evidence="8">
    <location>
        <begin position="441"/>
        <end position="461"/>
    </location>
</feature>
<proteinExistence type="predicted"/>